<keyword evidence="3" id="KW-1185">Reference proteome</keyword>
<evidence type="ECO:0000313" key="2">
    <source>
        <dbReference type="EMBL" id="UOO89556.1"/>
    </source>
</evidence>
<reference evidence="2" key="1">
    <citation type="submission" date="2021-12" db="EMBL/GenBank/DDBJ databases">
        <authorList>
            <person name="Veyrier F.J."/>
        </authorList>
    </citation>
    <scope>NUCLEOTIDE SEQUENCE</scope>
    <source>
        <strain evidence="2">SN4</strain>
    </source>
</reference>
<dbReference type="EMBL" id="CP091511">
    <property type="protein sequence ID" value="UOO89556.1"/>
    <property type="molecule type" value="Genomic_DNA"/>
</dbReference>
<sequence length="105" mass="12046">MEKVNANELRTVLDCDRVLEYCDSERRSINERMEQLEAVKCRGRAEKAANKEALKKAYGARYGVDAYRVEVIQRKCELQRLPQNSKAKTAPMLPHHYSALAMCGE</sequence>
<evidence type="ECO:0000313" key="1">
    <source>
        <dbReference type="EMBL" id="UOO89088.1"/>
    </source>
</evidence>
<protein>
    <submittedName>
        <fullName evidence="2">Uncharacterized protein</fullName>
    </submittedName>
</protein>
<proteinExistence type="predicted"/>
<dbReference type="Proteomes" id="UP000832011">
    <property type="component" value="Chromosome"/>
</dbReference>
<evidence type="ECO:0000313" key="3">
    <source>
        <dbReference type="Proteomes" id="UP000832011"/>
    </source>
</evidence>
<dbReference type="EMBL" id="CP091511">
    <property type="protein sequence ID" value="UOO89088.1"/>
    <property type="molecule type" value="Genomic_DNA"/>
</dbReference>
<gene>
    <name evidence="2" type="ORF">LVJ82_00810</name>
    <name evidence="1" type="ORF">LVJ82_16850</name>
</gene>
<accession>A0ABY4E2G6</accession>
<reference evidence="2 3" key="2">
    <citation type="journal article" date="2022" name="Res Sq">
        <title>Evolution of multicellular longitudinally dividing oral cavity symbionts (Neisseriaceae).</title>
        <authorList>
            <person name="Nyongesa S."/>
            <person name="Weber P."/>
            <person name="Bernet E."/>
            <person name="Pullido F."/>
            <person name="Nieckarz M."/>
            <person name="Delaby M."/>
            <person name="Nieves C."/>
            <person name="Viehboeck T."/>
            <person name="Krause N."/>
            <person name="Rivera-Millot A."/>
            <person name="Nakamura A."/>
            <person name="Vischer N."/>
            <person name="VanNieuwenhze M."/>
            <person name="Brun Y."/>
            <person name="Cava F."/>
            <person name="Bulgheresi S."/>
            <person name="Veyrier F."/>
        </authorList>
    </citation>
    <scope>NUCLEOTIDE SEQUENCE [LARGE SCALE GENOMIC DNA]</scope>
    <source>
        <strain evidence="2 3">SN4</strain>
    </source>
</reference>
<dbReference type="RefSeq" id="WP_058357240.1">
    <property type="nucleotide sequence ID" value="NZ_CABKVG010000010.1"/>
</dbReference>
<name>A0ABY4E2G6_9NEIS</name>
<organism evidence="2 3">
    <name type="scientific">Vitreoscilla massiliensis</name>
    <dbReference type="NCBI Taxonomy" id="1689272"/>
    <lineage>
        <taxon>Bacteria</taxon>
        <taxon>Pseudomonadati</taxon>
        <taxon>Pseudomonadota</taxon>
        <taxon>Betaproteobacteria</taxon>
        <taxon>Neisseriales</taxon>
        <taxon>Neisseriaceae</taxon>
        <taxon>Vitreoscilla</taxon>
    </lineage>
</organism>